<feature type="non-terminal residue" evidence="2">
    <location>
        <position position="1"/>
    </location>
</feature>
<dbReference type="AlphaFoldDB" id="A0A8S4NAZ0"/>
<feature type="compositionally biased region" description="Low complexity" evidence="1">
    <location>
        <begin position="22"/>
        <end position="33"/>
    </location>
</feature>
<comment type="caution">
    <text evidence="2">The sequence shown here is derived from an EMBL/GenBank/DDBJ whole genome shotgun (WGS) entry which is preliminary data.</text>
</comment>
<sequence>QPRQSNDNNTVVPPYFVRLEESSSSESDSSESSVNSLEHVGSDLEVVQPKLDRSDDKTIEEAVEIAKNKGARTSKMLIRSIQGESIKNCIATNHCSNRCHEILTFNEIK</sequence>
<organism evidence="2 3">
    <name type="scientific">Owenia fusiformis</name>
    <name type="common">Polychaete worm</name>
    <dbReference type="NCBI Taxonomy" id="6347"/>
    <lineage>
        <taxon>Eukaryota</taxon>
        <taxon>Metazoa</taxon>
        <taxon>Spiralia</taxon>
        <taxon>Lophotrochozoa</taxon>
        <taxon>Annelida</taxon>
        <taxon>Polychaeta</taxon>
        <taxon>Sedentaria</taxon>
        <taxon>Canalipalpata</taxon>
        <taxon>Sabellida</taxon>
        <taxon>Oweniida</taxon>
        <taxon>Oweniidae</taxon>
        <taxon>Owenia</taxon>
    </lineage>
</organism>
<gene>
    <name evidence="2" type="ORF">OFUS_LOCUS5527</name>
</gene>
<proteinExistence type="predicted"/>
<evidence type="ECO:0000256" key="1">
    <source>
        <dbReference type="SAM" id="MobiDB-lite"/>
    </source>
</evidence>
<dbReference type="Proteomes" id="UP000749559">
    <property type="component" value="Unassembled WGS sequence"/>
</dbReference>
<keyword evidence="3" id="KW-1185">Reference proteome</keyword>
<feature type="non-terminal residue" evidence="2">
    <location>
        <position position="109"/>
    </location>
</feature>
<evidence type="ECO:0000313" key="2">
    <source>
        <dbReference type="EMBL" id="CAH1778634.1"/>
    </source>
</evidence>
<name>A0A8S4NAZ0_OWEFU</name>
<reference evidence="2" key="1">
    <citation type="submission" date="2022-03" db="EMBL/GenBank/DDBJ databases">
        <authorList>
            <person name="Martin C."/>
        </authorList>
    </citation>
    <scope>NUCLEOTIDE SEQUENCE</scope>
</reference>
<accession>A0A8S4NAZ0</accession>
<dbReference type="EMBL" id="CAIIXF020000003">
    <property type="protein sequence ID" value="CAH1778634.1"/>
    <property type="molecule type" value="Genomic_DNA"/>
</dbReference>
<protein>
    <submittedName>
        <fullName evidence="2">Uncharacterized protein</fullName>
    </submittedName>
</protein>
<feature type="region of interest" description="Disordered" evidence="1">
    <location>
        <begin position="20"/>
        <end position="44"/>
    </location>
</feature>
<evidence type="ECO:0000313" key="3">
    <source>
        <dbReference type="Proteomes" id="UP000749559"/>
    </source>
</evidence>